<name>A0A3N5BQT6_9BACI</name>
<evidence type="ECO:0000256" key="1">
    <source>
        <dbReference type="SAM" id="Coils"/>
    </source>
</evidence>
<comment type="caution">
    <text evidence="3">The sequence shown here is derived from an EMBL/GenBank/DDBJ whole genome shotgun (WGS) entry which is preliminary data.</text>
</comment>
<reference evidence="3 4" key="1">
    <citation type="submission" date="2018-11" db="EMBL/GenBank/DDBJ databases">
        <title>Genomic Encyclopedia of Type Strains, Phase IV (KMG-IV): sequencing the most valuable type-strain genomes for metagenomic binning, comparative biology and taxonomic classification.</title>
        <authorList>
            <person name="Goeker M."/>
        </authorList>
    </citation>
    <scope>NUCLEOTIDE SEQUENCE [LARGE SCALE GENOMIC DNA]</scope>
    <source>
        <strain evidence="3 4">DSM 18090</strain>
    </source>
</reference>
<feature type="coiled-coil region" evidence="1">
    <location>
        <begin position="2"/>
        <end position="61"/>
    </location>
</feature>
<evidence type="ECO:0000313" key="3">
    <source>
        <dbReference type="EMBL" id="RPF52138.1"/>
    </source>
</evidence>
<evidence type="ECO:0000259" key="2">
    <source>
        <dbReference type="Pfam" id="PF12773"/>
    </source>
</evidence>
<keyword evidence="1" id="KW-0175">Coiled coil</keyword>
<dbReference type="AlphaFoldDB" id="A0A3N5BQT6"/>
<dbReference type="InterPro" id="IPR025874">
    <property type="entry name" value="DZR"/>
</dbReference>
<protein>
    <submittedName>
        <fullName evidence="3">Double zinc ribbon protein</fullName>
    </submittedName>
</protein>
<evidence type="ECO:0000313" key="4">
    <source>
        <dbReference type="Proteomes" id="UP000276443"/>
    </source>
</evidence>
<keyword evidence="4" id="KW-1185">Reference proteome</keyword>
<dbReference type="EMBL" id="RKRF01000010">
    <property type="protein sequence ID" value="RPF52138.1"/>
    <property type="molecule type" value="Genomic_DNA"/>
</dbReference>
<dbReference type="Proteomes" id="UP000276443">
    <property type="component" value="Unassembled WGS sequence"/>
</dbReference>
<organism evidence="3 4">
    <name type="scientific">Aquisalibacillus elongatus</name>
    <dbReference type="NCBI Taxonomy" id="485577"/>
    <lineage>
        <taxon>Bacteria</taxon>
        <taxon>Bacillati</taxon>
        <taxon>Bacillota</taxon>
        <taxon>Bacilli</taxon>
        <taxon>Bacillales</taxon>
        <taxon>Bacillaceae</taxon>
        <taxon>Aquisalibacillus</taxon>
    </lineage>
</organism>
<dbReference type="Pfam" id="PF12773">
    <property type="entry name" value="DZR"/>
    <property type="match status" value="1"/>
</dbReference>
<gene>
    <name evidence="3" type="ORF">EDC24_2128</name>
</gene>
<sequence>MNEYVNQEIERLKREKSKLLAKLGQSIYYQYRIGQFYSEELTEFEEKISSLDAEMYELKSKLNRDDLQFRCSCGHAIDLNDTYCSRCGKKIESVKEEETSYCRACGTEMALHSNFCHVCGSRHNQKQGVST</sequence>
<dbReference type="RefSeq" id="WP_124222304.1">
    <property type="nucleotide sequence ID" value="NZ_RKRF01000010.1"/>
</dbReference>
<feature type="domain" description="DZANK-type" evidence="2">
    <location>
        <begin position="72"/>
        <end position="120"/>
    </location>
</feature>
<dbReference type="OrthoDB" id="2965643at2"/>
<accession>A0A3N5BQT6</accession>
<proteinExistence type="predicted"/>